<dbReference type="CDD" id="cd09368">
    <property type="entry name" value="LIM1_Lhx3_Lhx4"/>
    <property type="match status" value="1"/>
</dbReference>
<evidence type="ECO:0000256" key="11">
    <source>
        <dbReference type="RuleBase" id="RU000682"/>
    </source>
</evidence>
<dbReference type="InterPro" id="IPR017970">
    <property type="entry name" value="Homeobox_CS"/>
</dbReference>
<dbReference type="InterPro" id="IPR049594">
    <property type="entry name" value="Lhx3/4-like_LIM2"/>
</dbReference>
<dbReference type="FunFam" id="2.10.110.10:FF:000032">
    <property type="entry name" value="LIM/homeobox protein Lhx3"/>
    <property type="match status" value="1"/>
</dbReference>
<keyword evidence="2 10" id="KW-0479">Metal-binding</keyword>
<feature type="region of interest" description="Disordered" evidence="12">
    <location>
        <begin position="497"/>
        <end position="550"/>
    </location>
</feature>
<keyword evidence="8 9" id="KW-0539">Nucleus</keyword>
<feature type="region of interest" description="Disordered" evidence="12">
    <location>
        <begin position="1"/>
        <end position="28"/>
    </location>
</feature>
<dbReference type="PROSITE" id="PS00027">
    <property type="entry name" value="HOMEOBOX_1"/>
    <property type="match status" value="1"/>
</dbReference>
<dbReference type="PROSITE" id="PS50071">
    <property type="entry name" value="HOMEOBOX_2"/>
    <property type="match status" value="1"/>
</dbReference>
<dbReference type="SUPFAM" id="SSF57716">
    <property type="entry name" value="Glucocorticoid receptor-like (DNA-binding domain)"/>
    <property type="match status" value="2"/>
</dbReference>
<keyword evidence="7 9" id="KW-0371">Homeobox</keyword>
<reference evidence="15" key="1">
    <citation type="submission" date="2020-08" db="EMBL/GenBank/DDBJ databases">
        <title>Genome sequencing and assembly of the red palm weevil Rhynchophorus ferrugineus.</title>
        <authorList>
            <person name="Dias G.B."/>
            <person name="Bergman C.M."/>
            <person name="Manee M."/>
        </authorList>
    </citation>
    <scope>NUCLEOTIDE SEQUENCE</scope>
    <source>
        <strain evidence="15">AA-2017</strain>
        <tissue evidence="15">Whole larva</tissue>
    </source>
</reference>
<evidence type="ECO:0000256" key="4">
    <source>
        <dbReference type="ARBA" id="ARBA00022833"/>
    </source>
</evidence>
<feature type="compositionally biased region" description="Polar residues" evidence="12">
    <location>
        <begin position="15"/>
        <end position="28"/>
    </location>
</feature>
<feature type="DNA-binding region" description="Homeobox" evidence="9">
    <location>
        <begin position="334"/>
        <end position="393"/>
    </location>
</feature>
<evidence type="ECO:0000256" key="1">
    <source>
        <dbReference type="ARBA" id="ARBA00004123"/>
    </source>
</evidence>
<accession>A0A834M901</accession>
<comment type="caution">
    <text evidence="15">The sequence shown here is derived from an EMBL/GenBank/DDBJ whole genome shotgun (WGS) entry which is preliminary data.</text>
</comment>
<dbReference type="PROSITE" id="PS00478">
    <property type="entry name" value="LIM_DOMAIN_1"/>
    <property type="match status" value="1"/>
</dbReference>
<feature type="compositionally biased region" description="Basic and acidic residues" evidence="12">
    <location>
        <begin position="1"/>
        <end position="14"/>
    </location>
</feature>
<protein>
    <submittedName>
        <fullName evidence="15">Uncharacterized protein</fullName>
    </submittedName>
</protein>
<evidence type="ECO:0000313" key="16">
    <source>
        <dbReference type="Proteomes" id="UP000625711"/>
    </source>
</evidence>
<dbReference type="SMART" id="SM00389">
    <property type="entry name" value="HOX"/>
    <property type="match status" value="1"/>
</dbReference>
<dbReference type="FunFam" id="2.10.110.10:FF:000006">
    <property type="entry name" value="LIM homeobox transcription factor 1-beta"/>
    <property type="match status" value="1"/>
</dbReference>
<organism evidence="15 16">
    <name type="scientific">Rhynchophorus ferrugineus</name>
    <name type="common">Red palm weevil</name>
    <name type="synonym">Curculio ferrugineus</name>
    <dbReference type="NCBI Taxonomy" id="354439"/>
    <lineage>
        <taxon>Eukaryota</taxon>
        <taxon>Metazoa</taxon>
        <taxon>Ecdysozoa</taxon>
        <taxon>Arthropoda</taxon>
        <taxon>Hexapoda</taxon>
        <taxon>Insecta</taxon>
        <taxon>Pterygota</taxon>
        <taxon>Neoptera</taxon>
        <taxon>Endopterygota</taxon>
        <taxon>Coleoptera</taxon>
        <taxon>Polyphaga</taxon>
        <taxon>Cucujiformia</taxon>
        <taxon>Curculionidae</taxon>
        <taxon>Dryophthorinae</taxon>
        <taxon>Rhynchophorus</taxon>
    </lineage>
</organism>
<dbReference type="Proteomes" id="UP000625711">
    <property type="component" value="Unassembled WGS sequence"/>
</dbReference>
<evidence type="ECO:0000256" key="10">
    <source>
        <dbReference type="PROSITE-ProRule" id="PRU00125"/>
    </source>
</evidence>
<gene>
    <name evidence="15" type="ORF">GWI33_017620</name>
</gene>
<dbReference type="InterPro" id="IPR009057">
    <property type="entry name" value="Homeodomain-like_sf"/>
</dbReference>
<name>A0A834M901_RHYFE</name>
<feature type="domain" description="LIM zinc-binding" evidence="13">
    <location>
        <begin position="201"/>
        <end position="260"/>
    </location>
</feature>
<dbReference type="GO" id="GO:0030182">
    <property type="term" value="P:neuron differentiation"/>
    <property type="evidence" value="ECO:0007669"/>
    <property type="project" value="TreeGrafter"/>
</dbReference>
<evidence type="ECO:0000256" key="8">
    <source>
        <dbReference type="ARBA" id="ARBA00023242"/>
    </source>
</evidence>
<dbReference type="EMBL" id="JAACXV010014237">
    <property type="protein sequence ID" value="KAF7269369.1"/>
    <property type="molecule type" value="Genomic_DNA"/>
</dbReference>
<dbReference type="CDD" id="cd09376">
    <property type="entry name" value="LIM2_Lhx3_Lhx4"/>
    <property type="match status" value="1"/>
</dbReference>
<evidence type="ECO:0000313" key="15">
    <source>
        <dbReference type="EMBL" id="KAF7269369.1"/>
    </source>
</evidence>
<dbReference type="GO" id="GO:0000977">
    <property type="term" value="F:RNA polymerase II transcription regulatory region sequence-specific DNA binding"/>
    <property type="evidence" value="ECO:0007669"/>
    <property type="project" value="TreeGrafter"/>
</dbReference>
<feature type="domain" description="LIM zinc-binding" evidence="13">
    <location>
        <begin position="261"/>
        <end position="323"/>
    </location>
</feature>
<feature type="domain" description="Homeobox" evidence="14">
    <location>
        <begin position="332"/>
        <end position="392"/>
    </location>
</feature>
<evidence type="ECO:0000259" key="13">
    <source>
        <dbReference type="PROSITE" id="PS50023"/>
    </source>
</evidence>
<evidence type="ECO:0000256" key="2">
    <source>
        <dbReference type="ARBA" id="ARBA00022723"/>
    </source>
</evidence>
<comment type="subcellular location">
    <subcellularLocation>
        <location evidence="1 9 11">Nucleus</location>
    </subcellularLocation>
</comment>
<dbReference type="AlphaFoldDB" id="A0A834M901"/>
<keyword evidence="16" id="KW-1185">Reference proteome</keyword>
<dbReference type="Pfam" id="PF00412">
    <property type="entry name" value="LIM"/>
    <property type="match status" value="2"/>
</dbReference>
<dbReference type="InterPro" id="IPR001356">
    <property type="entry name" value="HD"/>
</dbReference>
<dbReference type="Gene3D" id="2.10.110.10">
    <property type="entry name" value="Cysteine Rich Protein"/>
    <property type="match status" value="2"/>
</dbReference>
<dbReference type="OrthoDB" id="10068367at2759"/>
<dbReference type="Gene3D" id="1.10.10.60">
    <property type="entry name" value="Homeodomain-like"/>
    <property type="match status" value="1"/>
</dbReference>
<dbReference type="PANTHER" id="PTHR24208">
    <property type="entry name" value="LIM/HOMEOBOX PROTEIN LHX"/>
    <property type="match status" value="1"/>
</dbReference>
<dbReference type="CDD" id="cd00086">
    <property type="entry name" value="homeodomain"/>
    <property type="match status" value="1"/>
</dbReference>
<keyword evidence="5 10" id="KW-0440">LIM domain</keyword>
<evidence type="ECO:0000256" key="6">
    <source>
        <dbReference type="ARBA" id="ARBA00023125"/>
    </source>
</evidence>
<sequence length="550" mass="62020">MEEYRIKRPRRQEMTESNQPCVTQQHTSHPKTSSAVFVPQYFIKYNPYVLSTPSPALPSHPKPLRFAPLTDDPQRDKSATGSALPLRRPIRTIHWSTRARPLNRTRGVGVVEDQRGRRSIAPILRPEDRRVQWGRGLREVGSSPGESVKQCGFVVGRGFLVDAAMTFNMINFIKEERDADTYRVPPICLDEIPDIFLSTIPKCGGCHELILDRFILKVADRTWHAKCLQCTECRVQLTDKCFARNGQLFCKDDFFKRFGTKCAGCELGIPPTQVVRRAQDNVYHLQCFACVMCARQLNTGDEFYLMEDRKLVCKPDYETAKSKAAECLDGDQPNKRPRTTITAKQLETLKNAYNNSPKPARHVREQLSQDTGLDMRVVQVWFQNRRAKEKRLKKDAGRTRWSQYFRSMKGGSSPRHDKLLDKDDMKVDLDSFSHHDLSDDSYGTVVNMSMDQDGSSPHSGIGRPMFLHGATSPSYLPGHTPPHGPEHMGYPDQLAVYSSLAGQGPPPGMMHGMPPGAADSEISNDSSPRGYPDFPPSPDSWLGEPSSAHY</sequence>
<dbReference type="FunFam" id="1.10.10.60:FF:000219">
    <property type="entry name" value="LIM/homeobox protein Lhx3"/>
    <property type="match status" value="1"/>
</dbReference>
<dbReference type="PROSITE" id="PS50023">
    <property type="entry name" value="LIM_DOMAIN_2"/>
    <property type="match status" value="2"/>
</dbReference>
<evidence type="ECO:0000256" key="9">
    <source>
        <dbReference type="PROSITE-ProRule" id="PRU00108"/>
    </source>
</evidence>
<dbReference type="GO" id="GO:0008270">
    <property type="term" value="F:zinc ion binding"/>
    <property type="evidence" value="ECO:0007669"/>
    <property type="project" value="InterPro"/>
</dbReference>
<dbReference type="GO" id="GO:0005634">
    <property type="term" value="C:nucleus"/>
    <property type="evidence" value="ECO:0007669"/>
    <property type="project" value="UniProtKB-SubCell"/>
</dbReference>
<feature type="compositionally biased region" description="Low complexity" evidence="12">
    <location>
        <begin position="509"/>
        <end position="518"/>
    </location>
</feature>
<dbReference type="InterPro" id="IPR001781">
    <property type="entry name" value="Znf_LIM"/>
</dbReference>
<evidence type="ECO:0000259" key="14">
    <source>
        <dbReference type="PROSITE" id="PS50071"/>
    </source>
</evidence>
<dbReference type="InterPro" id="IPR050453">
    <property type="entry name" value="LIM_Homeobox_TF"/>
</dbReference>
<dbReference type="GO" id="GO:0000981">
    <property type="term" value="F:DNA-binding transcription factor activity, RNA polymerase II-specific"/>
    <property type="evidence" value="ECO:0007669"/>
    <property type="project" value="InterPro"/>
</dbReference>
<feature type="region of interest" description="Disordered" evidence="12">
    <location>
        <begin position="61"/>
        <end position="83"/>
    </location>
</feature>
<evidence type="ECO:0000256" key="3">
    <source>
        <dbReference type="ARBA" id="ARBA00022737"/>
    </source>
</evidence>
<dbReference type="SUPFAM" id="SSF46689">
    <property type="entry name" value="Homeodomain-like"/>
    <property type="match status" value="1"/>
</dbReference>
<evidence type="ECO:0000256" key="12">
    <source>
        <dbReference type="SAM" id="MobiDB-lite"/>
    </source>
</evidence>
<dbReference type="SMART" id="SM00132">
    <property type="entry name" value="LIM"/>
    <property type="match status" value="2"/>
</dbReference>
<keyword evidence="6 9" id="KW-0238">DNA-binding</keyword>
<keyword evidence="3" id="KW-0677">Repeat</keyword>
<evidence type="ECO:0000256" key="7">
    <source>
        <dbReference type="ARBA" id="ARBA00023155"/>
    </source>
</evidence>
<evidence type="ECO:0000256" key="5">
    <source>
        <dbReference type="ARBA" id="ARBA00023038"/>
    </source>
</evidence>
<dbReference type="Pfam" id="PF00046">
    <property type="entry name" value="Homeodomain"/>
    <property type="match status" value="1"/>
</dbReference>
<proteinExistence type="predicted"/>
<dbReference type="PANTHER" id="PTHR24208:SF128">
    <property type="entry name" value="LIM3, ISOFORM G"/>
    <property type="match status" value="1"/>
</dbReference>
<keyword evidence="4 10" id="KW-0862">Zinc</keyword>